<dbReference type="Pfam" id="PF00072">
    <property type="entry name" value="Response_reg"/>
    <property type="match status" value="1"/>
</dbReference>
<dbReference type="InterPro" id="IPR051271">
    <property type="entry name" value="2C-system_Tx_regulators"/>
</dbReference>
<dbReference type="PANTHER" id="PTHR45526">
    <property type="entry name" value="TRANSCRIPTIONAL REGULATORY PROTEIN DPIA"/>
    <property type="match status" value="1"/>
</dbReference>
<keyword evidence="6 9" id="KW-0238">DNA-binding</keyword>
<evidence type="ECO:0000256" key="7">
    <source>
        <dbReference type="ARBA" id="ARBA00023159"/>
    </source>
</evidence>
<dbReference type="PIRSF" id="PIRSF006171">
    <property type="entry name" value="RR_citrat_malat"/>
    <property type="match status" value="1"/>
</dbReference>
<evidence type="ECO:0000313" key="12">
    <source>
        <dbReference type="EMBL" id="UZJ25054.1"/>
    </source>
</evidence>
<keyword evidence="4 9" id="KW-0902">Two-component regulatory system</keyword>
<gene>
    <name evidence="12" type="ORF">RHODO2019_00635</name>
</gene>
<dbReference type="SUPFAM" id="SSF46785">
    <property type="entry name" value="Winged helix' DNA-binding domain"/>
    <property type="match status" value="1"/>
</dbReference>
<organism evidence="12 13">
    <name type="scientific">Rhodococcus antarcticus</name>
    <dbReference type="NCBI Taxonomy" id="2987751"/>
    <lineage>
        <taxon>Bacteria</taxon>
        <taxon>Bacillati</taxon>
        <taxon>Actinomycetota</taxon>
        <taxon>Actinomycetes</taxon>
        <taxon>Mycobacteriales</taxon>
        <taxon>Nocardiaceae</taxon>
        <taxon>Rhodococcus</taxon>
    </lineage>
</organism>
<reference evidence="12" key="1">
    <citation type="submission" date="2022-10" db="EMBL/GenBank/DDBJ databases">
        <title>Rhodococcus sp.75.</title>
        <authorList>
            <person name="Sun M."/>
        </authorList>
    </citation>
    <scope>NUCLEOTIDE SEQUENCE</scope>
    <source>
        <strain evidence="12">75</strain>
    </source>
</reference>
<comment type="subcellular location">
    <subcellularLocation>
        <location evidence="1 9">Cytoplasm</location>
    </subcellularLocation>
</comment>
<dbReference type="SUPFAM" id="SSF52172">
    <property type="entry name" value="CheY-like"/>
    <property type="match status" value="1"/>
</dbReference>
<evidence type="ECO:0000256" key="4">
    <source>
        <dbReference type="ARBA" id="ARBA00023012"/>
    </source>
</evidence>
<dbReference type="Gene3D" id="1.10.10.10">
    <property type="entry name" value="Winged helix-like DNA-binding domain superfamily/Winged helix DNA-binding domain"/>
    <property type="match status" value="1"/>
</dbReference>
<dbReference type="SMART" id="SM00448">
    <property type="entry name" value="REC"/>
    <property type="match status" value="1"/>
</dbReference>
<evidence type="ECO:0000256" key="9">
    <source>
        <dbReference type="PIRNR" id="PIRNR006171"/>
    </source>
</evidence>
<evidence type="ECO:0000256" key="6">
    <source>
        <dbReference type="ARBA" id="ARBA00023125"/>
    </source>
</evidence>
<dbReference type="InterPro" id="IPR001789">
    <property type="entry name" value="Sig_transdc_resp-reg_receiver"/>
</dbReference>
<evidence type="ECO:0000256" key="1">
    <source>
        <dbReference type="ARBA" id="ARBA00004496"/>
    </source>
</evidence>
<keyword evidence="2 9" id="KW-0963">Cytoplasm</keyword>
<dbReference type="EMBL" id="CP110615">
    <property type="protein sequence ID" value="UZJ25054.1"/>
    <property type="molecule type" value="Genomic_DNA"/>
</dbReference>
<dbReference type="InterPro" id="IPR036388">
    <property type="entry name" value="WH-like_DNA-bd_sf"/>
</dbReference>
<name>A0ABY6P0P7_9NOCA</name>
<dbReference type="InterPro" id="IPR036390">
    <property type="entry name" value="WH_DNA-bd_sf"/>
</dbReference>
<keyword evidence="8 9" id="KW-0804">Transcription</keyword>
<dbReference type="PROSITE" id="PS50110">
    <property type="entry name" value="RESPONSE_REGULATORY"/>
    <property type="match status" value="1"/>
</dbReference>
<dbReference type="Proteomes" id="UP001164965">
    <property type="component" value="Chromosome"/>
</dbReference>
<evidence type="ECO:0000256" key="2">
    <source>
        <dbReference type="ARBA" id="ARBA00022490"/>
    </source>
</evidence>
<keyword evidence="7 9" id="KW-0010">Activator</keyword>
<accession>A0ABY6P0P7</accession>
<evidence type="ECO:0000259" key="11">
    <source>
        <dbReference type="PROSITE" id="PS50110"/>
    </source>
</evidence>
<keyword evidence="5 9" id="KW-0805">Transcription regulation</keyword>
<feature type="modified residue" description="4-aspartylphosphate" evidence="10">
    <location>
        <position position="54"/>
    </location>
</feature>
<feature type="domain" description="Response regulatory" evidence="11">
    <location>
        <begin position="3"/>
        <end position="119"/>
    </location>
</feature>
<protein>
    <recommendedName>
        <fullName evidence="9">Transcriptional regulatory protein</fullName>
    </recommendedName>
</protein>
<dbReference type="RefSeq" id="WP_265383160.1">
    <property type="nucleotide sequence ID" value="NZ_CP110615.1"/>
</dbReference>
<proteinExistence type="predicted"/>
<dbReference type="InterPro" id="IPR024187">
    <property type="entry name" value="Sig_transdc_resp-reg_cit/mal"/>
</dbReference>
<evidence type="ECO:0000256" key="5">
    <source>
        <dbReference type="ARBA" id="ARBA00023015"/>
    </source>
</evidence>
<keyword evidence="13" id="KW-1185">Reference proteome</keyword>
<dbReference type="InterPro" id="IPR011006">
    <property type="entry name" value="CheY-like_superfamily"/>
</dbReference>
<evidence type="ECO:0000256" key="8">
    <source>
        <dbReference type="ARBA" id="ARBA00023163"/>
    </source>
</evidence>
<evidence type="ECO:0000256" key="10">
    <source>
        <dbReference type="PROSITE-ProRule" id="PRU00169"/>
    </source>
</evidence>
<evidence type="ECO:0000256" key="3">
    <source>
        <dbReference type="ARBA" id="ARBA00022553"/>
    </source>
</evidence>
<dbReference type="PANTHER" id="PTHR45526:SF1">
    <property type="entry name" value="TRANSCRIPTIONAL REGULATORY PROTEIN DCUR-RELATED"/>
    <property type="match status" value="1"/>
</dbReference>
<keyword evidence="3 10" id="KW-0597">Phosphoprotein</keyword>
<dbReference type="Gene3D" id="3.40.50.2300">
    <property type="match status" value="1"/>
</dbReference>
<sequence>MIRVLVVDDEPLINAAHVAYVGRLEDFRVVATAHTAAAALREAATHEPDLVLLDLGLPDTGGLEVCGALKALLPSPDVIAITSARDLAVVREAVASGVLLYLLKPFTFAAFREKLDRYADYRRALPDGEVAVSQRDVDRAMASLRSTDERATSPKGVAPETLEQVAAALRDSTDGVSAAEAGAAVGISRVTAWRYLERMAGDGLVERTTEHGRAGRPLVRYRWVARGPSCSPGDGHGLPSGT</sequence>
<evidence type="ECO:0000313" key="13">
    <source>
        <dbReference type="Proteomes" id="UP001164965"/>
    </source>
</evidence>